<protein>
    <submittedName>
        <fullName evidence="1">Uncharacterized protein</fullName>
    </submittedName>
</protein>
<dbReference type="AlphaFoldDB" id="A0A1J1LT41"/>
<dbReference type="RefSeq" id="WP_281250374.1">
    <property type="nucleotide sequence ID" value="NZ_LN889815.1"/>
</dbReference>
<sequence length="42" mass="4866">MKAQNFAYLSESKNCDRPAHTLTLQGYGYGEASRYQNRVRQL</sequence>
<accession>A0A1J1LT41</accession>
<dbReference type="EMBL" id="CZDF01000174">
    <property type="protein sequence ID" value="CUR35382.1"/>
    <property type="molecule type" value="Genomic_DNA"/>
</dbReference>
<evidence type="ECO:0000313" key="1">
    <source>
        <dbReference type="EMBL" id="CUR35382.1"/>
    </source>
</evidence>
<organism evidence="1 2">
    <name type="scientific">Planktothrix tepida PCC 9214</name>
    <dbReference type="NCBI Taxonomy" id="671072"/>
    <lineage>
        <taxon>Bacteria</taxon>
        <taxon>Bacillati</taxon>
        <taxon>Cyanobacteriota</taxon>
        <taxon>Cyanophyceae</taxon>
        <taxon>Oscillatoriophycideae</taxon>
        <taxon>Oscillatoriales</taxon>
        <taxon>Microcoleaceae</taxon>
        <taxon>Planktothrix</taxon>
    </lineage>
</organism>
<evidence type="ECO:0000313" key="2">
    <source>
        <dbReference type="Proteomes" id="UP000184315"/>
    </source>
</evidence>
<proteinExistence type="predicted"/>
<reference evidence="2" key="1">
    <citation type="submission" date="2015-10" db="EMBL/GenBank/DDBJ databases">
        <authorList>
            <person name="Regsiter A."/>
            <person name="william w."/>
        </authorList>
    </citation>
    <scope>NUCLEOTIDE SEQUENCE [LARGE SCALE GENOMIC DNA]</scope>
</reference>
<dbReference type="Proteomes" id="UP000184315">
    <property type="component" value="Unassembled WGS sequence"/>
</dbReference>
<gene>
    <name evidence="1" type="ORF">PL9214670008</name>
</gene>
<name>A0A1J1LT41_9CYAN</name>
<keyword evidence="2" id="KW-1185">Reference proteome</keyword>